<proteinExistence type="predicted"/>
<feature type="region of interest" description="Disordered" evidence="1">
    <location>
        <begin position="182"/>
        <end position="216"/>
    </location>
</feature>
<keyword evidence="3" id="KW-1185">Reference proteome</keyword>
<evidence type="ECO:0000313" key="2">
    <source>
        <dbReference type="EMBL" id="KAG8175729.1"/>
    </source>
</evidence>
<feature type="compositionally biased region" description="Acidic residues" evidence="1">
    <location>
        <begin position="103"/>
        <end position="117"/>
    </location>
</feature>
<protein>
    <submittedName>
        <fullName evidence="2">Uncharacterized protein</fullName>
    </submittedName>
</protein>
<dbReference type="AlphaFoldDB" id="A0AAV6TVG8"/>
<organism evidence="2 3">
    <name type="scientific">Oedothorax gibbosus</name>
    <dbReference type="NCBI Taxonomy" id="931172"/>
    <lineage>
        <taxon>Eukaryota</taxon>
        <taxon>Metazoa</taxon>
        <taxon>Ecdysozoa</taxon>
        <taxon>Arthropoda</taxon>
        <taxon>Chelicerata</taxon>
        <taxon>Arachnida</taxon>
        <taxon>Araneae</taxon>
        <taxon>Araneomorphae</taxon>
        <taxon>Entelegynae</taxon>
        <taxon>Araneoidea</taxon>
        <taxon>Linyphiidae</taxon>
        <taxon>Erigoninae</taxon>
        <taxon>Oedothorax</taxon>
    </lineage>
</organism>
<feature type="compositionally biased region" description="Basic and acidic residues" evidence="1">
    <location>
        <begin position="185"/>
        <end position="194"/>
    </location>
</feature>
<reference evidence="2 3" key="1">
    <citation type="journal article" date="2022" name="Nat. Ecol. Evol.">
        <title>A masculinizing supergene underlies an exaggerated male reproductive morph in a spider.</title>
        <authorList>
            <person name="Hendrickx F."/>
            <person name="De Corte Z."/>
            <person name="Sonet G."/>
            <person name="Van Belleghem S.M."/>
            <person name="Kostlbacher S."/>
            <person name="Vangestel C."/>
        </authorList>
    </citation>
    <scope>NUCLEOTIDE SEQUENCE [LARGE SCALE GENOMIC DNA]</scope>
    <source>
        <strain evidence="2">W744_W776</strain>
    </source>
</reference>
<gene>
    <name evidence="2" type="ORF">JTE90_002362</name>
</gene>
<feature type="region of interest" description="Disordered" evidence="1">
    <location>
        <begin position="47"/>
        <end position="145"/>
    </location>
</feature>
<dbReference type="EMBL" id="JAFNEN010000955">
    <property type="protein sequence ID" value="KAG8175729.1"/>
    <property type="molecule type" value="Genomic_DNA"/>
</dbReference>
<name>A0AAV6TVG8_9ARAC</name>
<comment type="caution">
    <text evidence="2">The sequence shown here is derived from an EMBL/GenBank/DDBJ whole genome shotgun (WGS) entry which is preliminary data.</text>
</comment>
<evidence type="ECO:0000256" key="1">
    <source>
        <dbReference type="SAM" id="MobiDB-lite"/>
    </source>
</evidence>
<feature type="region of interest" description="Disordered" evidence="1">
    <location>
        <begin position="1"/>
        <end position="30"/>
    </location>
</feature>
<accession>A0AAV6TVG8</accession>
<evidence type="ECO:0000313" key="3">
    <source>
        <dbReference type="Proteomes" id="UP000827092"/>
    </source>
</evidence>
<dbReference type="Proteomes" id="UP000827092">
    <property type="component" value="Unassembled WGS sequence"/>
</dbReference>
<sequence length="395" mass="43472">MRSSNSKGKTNSDEGIPLENGLSQAEDGDEAHKLAAKLVDTVVKLAPDVADQRSRNSSPARTPVKLAELKKLPTIQIDTVPSPPCSPSESSSDEPFPPPPPPLDEEQIDIQLQEDEQPTLQLSEDEHLSDDEQSEGQLWTGEKISELTEEEKKSVKTFVELIIAEAMVVAGKKLKFVGLDENEDESHTNIHTEETSISNQEIPPSPEPVLSSEPEPEVLTVELEAEIRVAAEQVVEEVLTKAQETAADHLSSRDRLDLDFPGLPTFQIDTVKSAPPSPDCEEEMSPKTQTKWSFTMTEDSEDGKKDINVAKDTTAALITFDEAPDDVKDVASSLIKDIVGKAITMAEEKAVPTVPFNFEDVDQIKASGPWYVRIREGFMRVLRSACFCTPRRNDS</sequence>